<proteinExistence type="predicted"/>
<evidence type="ECO:0000313" key="2">
    <source>
        <dbReference type="Proteomes" id="UP000535589"/>
    </source>
</evidence>
<comment type="caution">
    <text evidence="1">The sequence shown here is derived from an EMBL/GenBank/DDBJ whole genome shotgun (WGS) entry which is preliminary data.</text>
</comment>
<accession>A0A7X8TNA5</accession>
<gene>
    <name evidence="1" type="ORF">HGP28_02280</name>
</gene>
<protein>
    <submittedName>
        <fullName evidence="1">Uncharacterized protein</fullName>
    </submittedName>
</protein>
<dbReference type="EMBL" id="JABAIK010000002">
    <property type="protein sequence ID" value="NLS11715.1"/>
    <property type="molecule type" value="Genomic_DNA"/>
</dbReference>
<sequence length="101" mass="11587">MLLMLSFSVQAEYTKDDESICVAGRTAAGLIMHYRQQGESAQDLFDYFGSVDVPKSVKSIYIKLVEQAYKLPKVSNLEYKEMAISQFEERTYALCKEQRSK</sequence>
<evidence type="ECO:0000313" key="1">
    <source>
        <dbReference type="EMBL" id="NLS11715.1"/>
    </source>
</evidence>
<reference evidence="1 2" key="1">
    <citation type="submission" date="2020-04" db="EMBL/GenBank/DDBJ databases">
        <title>Vibrio sp. SM6, a novel species isolated from seawater.</title>
        <authorList>
            <person name="Wang X."/>
        </authorList>
    </citation>
    <scope>NUCLEOTIDE SEQUENCE [LARGE SCALE GENOMIC DNA]</scope>
    <source>
        <strain evidence="1 2">SM6</strain>
    </source>
</reference>
<name>A0A7X8TNA5_9VIBR</name>
<dbReference type="AlphaFoldDB" id="A0A7X8TNA5"/>
<organism evidence="1 2">
    <name type="scientific">Vibrio agarilyticus</name>
    <dbReference type="NCBI Taxonomy" id="2726741"/>
    <lineage>
        <taxon>Bacteria</taxon>
        <taxon>Pseudomonadati</taxon>
        <taxon>Pseudomonadota</taxon>
        <taxon>Gammaproteobacteria</taxon>
        <taxon>Vibrionales</taxon>
        <taxon>Vibrionaceae</taxon>
        <taxon>Vibrio</taxon>
    </lineage>
</organism>
<dbReference type="Proteomes" id="UP000535589">
    <property type="component" value="Unassembled WGS sequence"/>
</dbReference>
<keyword evidence="2" id="KW-1185">Reference proteome</keyword>